<protein>
    <recommendedName>
        <fullName evidence="6">Gamma tubulin complex component protein N-terminal domain-containing protein</fullName>
    </recommendedName>
</protein>
<feature type="compositionally biased region" description="Polar residues" evidence="5">
    <location>
        <begin position="1723"/>
        <end position="1739"/>
    </location>
</feature>
<feature type="compositionally biased region" description="Basic and acidic residues" evidence="5">
    <location>
        <begin position="2263"/>
        <end position="2286"/>
    </location>
</feature>
<dbReference type="PANTHER" id="PTHR19302">
    <property type="entry name" value="GAMMA TUBULIN COMPLEX PROTEIN"/>
    <property type="match status" value="1"/>
</dbReference>
<dbReference type="GO" id="GO:0000278">
    <property type="term" value="P:mitotic cell cycle"/>
    <property type="evidence" value="ECO:0007669"/>
    <property type="project" value="TreeGrafter"/>
</dbReference>
<evidence type="ECO:0000256" key="3">
    <source>
        <dbReference type="ARBA" id="ARBA00022701"/>
    </source>
</evidence>
<feature type="compositionally biased region" description="Low complexity" evidence="5">
    <location>
        <begin position="2650"/>
        <end position="2673"/>
    </location>
</feature>
<feature type="compositionally biased region" description="Low complexity" evidence="5">
    <location>
        <begin position="2799"/>
        <end position="2814"/>
    </location>
</feature>
<feature type="region of interest" description="Disordered" evidence="5">
    <location>
        <begin position="1513"/>
        <end position="1544"/>
    </location>
</feature>
<feature type="domain" description="Gamma tubulin complex component protein N-terminal" evidence="6">
    <location>
        <begin position="977"/>
        <end position="1070"/>
    </location>
</feature>
<comment type="caution">
    <text evidence="7">The sequence shown here is derived from an EMBL/GenBank/DDBJ whole genome shotgun (WGS) entry which is preliminary data.</text>
</comment>
<proteinExistence type="predicted"/>
<keyword evidence="4" id="KW-0206">Cytoskeleton</keyword>
<evidence type="ECO:0000256" key="5">
    <source>
        <dbReference type="SAM" id="MobiDB-lite"/>
    </source>
</evidence>
<dbReference type="GO" id="GO:0043015">
    <property type="term" value="F:gamma-tubulin binding"/>
    <property type="evidence" value="ECO:0007669"/>
    <property type="project" value="InterPro"/>
</dbReference>
<feature type="compositionally biased region" description="Basic and acidic residues" evidence="5">
    <location>
        <begin position="1201"/>
        <end position="1210"/>
    </location>
</feature>
<keyword evidence="3" id="KW-0493">Microtubule</keyword>
<comment type="subcellular location">
    <subcellularLocation>
        <location evidence="1">Cytoplasm</location>
        <location evidence="1">Cytoskeleton</location>
    </subcellularLocation>
</comment>
<dbReference type="GO" id="GO:0007020">
    <property type="term" value="P:microtubule nucleation"/>
    <property type="evidence" value="ECO:0007669"/>
    <property type="project" value="InterPro"/>
</dbReference>
<feature type="compositionally biased region" description="Basic and acidic residues" evidence="5">
    <location>
        <begin position="2500"/>
        <end position="2512"/>
    </location>
</feature>
<dbReference type="EMBL" id="LJSK01000046">
    <property type="protein sequence ID" value="KPI88588.1"/>
    <property type="molecule type" value="Genomic_DNA"/>
</dbReference>
<dbReference type="GO" id="GO:0000930">
    <property type="term" value="C:gamma-tubulin complex"/>
    <property type="evidence" value="ECO:0007669"/>
    <property type="project" value="TreeGrafter"/>
</dbReference>
<feature type="compositionally biased region" description="Low complexity" evidence="5">
    <location>
        <begin position="1243"/>
        <end position="1257"/>
    </location>
</feature>
<feature type="region of interest" description="Disordered" evidence="5">
    <location>
        <begin position="2789"/>
        <end position="2850"/>
    </location>
</feature>
<dbReference type="OMA" id="YGAINWW"/>
<evidence type="ECO:0000313" key="8">
    <source>
        <dbReference type="Proteomes" id="UP000038009"/>
    </source>
</evidence>
<organism evidence="7 8">
    <name type="scientific">Leptomonas seymouri</name>
    <dbReference type="NCBI Taxonomy" id="5684"/>
    <lineage>
        <taxon>Eukaryota</taxon>
        <taxon>Discoba</taxon>
        <taxon>Euglenozoa</taxon>
        <taxon>Kinetoplastea</taxon>
        <taxon>Metakinetoplastina</taxon>
        <taxon>Trypanosomatida</taxon>
        <taxon>Trypanosomatidae</taxon>
        <taxon>Leishmaniinae</taxon>
        <taxon>Leptomonas</taxon>
    </lineage>
</organism>
<feature type="compositionally biased region" description="Basic and acidic residues" evidence="5">
    <location>
        <begin position="2684"/>
        <end position="2706"/>
    </location>
</feature>
<accession>A0A0N1I7Q6</accession>
<reference evidence="7 8" key="1">
    <citation type="journal article" date="2015" name="PLoS Pathog.">
        <title>Leptomonas seymouri: Adaptations to the Dixenous Life Cycle Analyzed by Genome Sequencing, Transcriptome Profiling and Co-infection with Leishmania donovani.</title>
        <authorList>
            <person name="Kraeva N."/>
            <person name="Butenko A."/>
            <person name="Hlavacova J."/>
            <person name="Kostygov A."/>
            <person name="Myskova J."/>
            <person name="Grybchuk D."/>
            <person name="Lestinova T."/>
            <person name="Votypka J."/>
            <person name="Volf P."/>
            <person name="Opperdoes F."/>
            <person name="Flegontov P."/>
            <person name="Lukes J."/>
            <person name="Yurchenko V."/>
        </authorList>
    </citation>
    <scope>NUCLEOTIDE SEQUENCE [LARGE SCALE GENOMIC DNA]</scope>
    <source>
        <strain evidence="7 8">ATCC 30220</strain>
    </source>
</reference>
<gene>
    <name evidence="7" type="ORF">ABL78_2321</name>
</gene>
<evidence type="ECO:0000256" key="4">
    <source>
        <dbReference type="ARBA" id="ARBA00023212"/>
    </source>
</evidence>
<feature type="compositionally biased region" description="Low complexity" evidence="5">
    <location>
        <begin position="292"/>
        <end position="301"/>
    </location>
</feature>
<feature type="compositionally biased region" description="Basic and acidic residues" evidence="5">
    <location>
        <begin position="1519"/>
        <end position="1532"/>
    </location>
</feature>
<feature type="region of interest" description="Disordered" evidence="5">
    <location>
        <begin position="1570"/>
        <end position="1597"/>
    </location>
</feature>
<dbReference type="InterPro" id="IPR041470">
    <property type="entry name" value="GCP_N"/>
</dbReference>
<feature type="region of interest" description="Disordered" evidence="5">
    <location>
        <begin position="2221"/>
        <end position="2309"/>
    </location>
</feature>
<name>A0A0N1I7Q6_LEPSE</name>
<feature type="region of interest" description="Disordered" evidence="5">
    <location>
        <begin position="1192"/>
        <end position="1265"/>
    </location>
</feature>
<feature type="region of interest" description="Disordered" evidence="5">
    <location>
        <begin position="1688"/>
        <end position="1739"/>
    </location>
</feature>
<feature type="compositionally biased region" description="Polar residues" evidence="5">
    <location>
        <begin position="282"/>
        <end position="291"/>
    </location>
</feature>
<dbReference type="GO" id="GO:0051225">
    <property type="term" value="P:spindle assembly"/>
    <property type="evidence" value="ECO:0007669"/>
    <property type="project" value="TreeGrafter"/>
</dbReference>
<feature type="region of interest" description="Disordered" evidence="5">
    <location>
        <begin position="282"/>
        <end position="301"/>
    </location>
</feature>
<dbReference type="OrthoDB" id="5860513at2759"/>
<dbReference type="VEuPathDB" id="TriTrypDB:Lsey_0046_0240"/>
<dbReference type="PANTHER" id="PTHR19302:SF14">
    <property type="entry name" value="GAMMA-TUBULIN COMPLEX COMPONENT 3"/>
    <property type="match status" value="1"/>
</dbReference>
<sequence>MANLAAHPPVDLEKGESLLAETGRNAQRRLLHASVGARRSIHTQPQIVRQPSILDLLTALPLLLSLDHDDYTATLNSVQDLLTLTDAAPQAWRIKARRSNSDEPAGGNCGEVHHDAYGDAATTAVRAVLRTSGGSPSWQVKRRRLRRVALDAFFRPSLPAQISARAGAAEASTSDTSDGVRRATARLLAHTYEVMADLSPTQAHLVKLFARQILCQADDKCEAAAPAGDSSSMDKPEQRGEASCDDTQKDGQALDASLSQGSLRSIMKAWTLPAAGTVTGASSGLTGQLERSSSLPSSPSSSTIAEQLLYIILRTSIAANTPLRVDKGDGASGAKREGFTMPGDWTKRSALHAPLSSVDVTADALLTPSSKSTPSSTCSAARKKLRTDAFGSLGAEAVAEADETEPARAVEGPTALFLKREGQSIRYHSTSVARGQDKAAVGTVLPYEPRCWLGPSTVALVERSMTLRRQQRWTCDRDPVIEATIAGEGMDLRDYNYAGTSGDAALYDRRGHWAPLADIAWDRKDAVALASFVRDNGLPFTASTASAAKTAGAAAVCASPSPVGTRGLRGTAAHSLYAMHEQEARQFGQPRIGVLHWTLEEGDASAEGGETGLAVRSLFMEKIGRSESQTDVQGGPLAAAANAAAAELESEAQRRHTRSEPSTMPLALPACRTPFVSCSTLYNPIIYARVYVALHRCTAGLVDPYELTYYDMKAGPNLVEIRVHPELYATQQQVDGPQRQSQSTMVHSGFTSMLEWGCRCGTLLLRLHRLCEAADGTQLRASLGSYGRCAMDTLRLFLCFLQRQIWELGDRLGGAHRLSLTELLTAQQRLQNVVEQVEALAVFFMVPSTPAAATTGAAAISTGNVAAGSCARSKVKPAVAWDPVAVLQQNCCSALLLSRLHQFFTARHANALGQHDSVAGCYTDLQQESLEEWMSALRESGARSSLRDGKADALADFTADGQRQRKDLLSHSIDAIGLLLRATLRPFHAMLHRWLTAGELTDPYDEFFIVPSHGQTYSGFMLDLSPQRLPVFVSAAAAKDLLHSGVSLRVLRAAATHVVLSAQKDMRRLQGLSEMTDAAVEDYAEELQDTQTLQCAIQKFIERLVRGAPTEDGLNAMGLFGRGLQGRRGAHGGESKTALWRAADGAEGELEQALPLPPRVDVLSAYGAINWWRQHYQSCTQVLLEVMEEAAGVETSQPKNVDAKMKEGRQAEGAVPALAAAGSASRADSGQDEKLPVPQLEGAATASADPSPSSGPSRVSLAPSNAPAVLSENAEKDDTQRHASDFLSTVNTTTAVSPHSREGLGRLVYPLGLVPATSVAQHHCDTLAGANAPASEEEEQPYITVFMNSDDEDEDDAIASLRRKEAAGRGGVAADLQSSLSVRSSPSFSSNASAATTSVLGLRRIASSKLSIGTTISSTASSRGTIALYGAITEELRQVSLLEQQTEARAGQSRNALRAEFNAQMWRRKRDMRLNDWKAQRLALRLRRVRAMEGIVEELREAYGIHGFVLADESSTRGPHKDNDAEQREQKRGGTSLPSPPLATAPRFVIPLRHFPPPSASPPALLYAEETQGEGERHGGVRRSSQGQQRPRRTSFAATTTVVELPSEVALPALERHHRQLSAYAAASPRSLGGILLPPRPTRTLSANGPDFLTSTLPTFPQVRGDQGQEVAVQYPLPLGTRTTLPRERMAGNRRSRSSPEVGLHAYAGPPHPRLAQRGSPEKATTLTSNSVSFGNSGVMHQSRELDTAVLKTDGLHHERTAPDSRSNSSHPRPSGITADALARYRNEEHMGTETLREQWYRTAALPSSASVNGEEQGNGSGTVCVRYDELGYAHPDSSYIVADINDDEFLFMRTGPKSYARRESEGAALARLASERAALDRCTVDEPGFLQQLQQAARAAARFTADVREVANESAERVGGGTFGEECGHSVSAATCGEKDGVSDTRSIALHGDDAEEDAQTTQSLATFLQADIMPSDLPEGWRDGDPLDCLRQPALSGADANDEGDSTDRLWSWTPAEAHRWYFDSRMPLHHVLTRAEVDRALLVDLPLTCDEAEALQCCGGYYRALGQYTSSFLTHKALQLTLLPPYGSLYRLTTQFLDVCLLQNSAVAARIVDAWIASVDAALEMMAEQEEAAMVRAVLVGATSISAPLASLTDRQQGLDMHAALASLNAVFQREWDACVHNGESTVKLEWALTTEREKRGCSGAGKRSVQCLPHLGSTQKNVGEAEDEEAGVDLSYHDDDDDDALDEAAPPLGWHHHDHHLDPAHEGGAEEDDAQRMRKDGATAKPAAGRSKAGGSRRLSKRPRASPIQSFLATLQLSVASRWCSGAWLLPDRTTHCLGGVCRTLLFWKSVERVVLHTWQAGMNSGLSSVFFFCTTVQQVLLSTLQERLWGRLTELTATYRESLQFEAGVLYTYRALDSFTEDHERFLQDCEFYTLCGPPFQSRVQPLLSAMMREVEVAERALRFAQVSIRVARRQYMATFHSMVSHSDESSSSGDDDRRVRESADGKSKRRKHSSAGVSSSAPKRKRKLVTKIAEAGVRKQPIFTPSRWCRRRTGSATTKGCMAAEQSLLSYQRSVEDTLAQHRGGSDGPSYLHNDNAKDRSRDTPISQEQEMKQRSKSCSTSVAAKSVRSGGSETRAYPLGDRSNSALSSSTATYTTTTFSATASRTPDGGGDDEGTVDDRQHYESSREDEADEERHTTKEGTAIPADTTTARRKAKRRCQSAKTTTKAAPRRSIMESATMNTTPIYIAVLAAQQQQRAQGTASTTGAKKRSRSAALSTLHTPAVPLPSAPHQVASQASSLAAVASPSTKRRPKQHHQDRGHRRRGRGAPGPRLTAAERQERRDKLRVIAERKINEETEHQRRLMRDTIARRLRSFASLTQALRGALSDIITADDLAAQETLYTAEGNPRSICKTAAASDSTAATKELHNAQLQQMSRYTYLSSIVRRLDSLIDVMASQL</sequence>
<dbReference type="Proteomes" id="UP000038009">
    <property type="component" value="Unassembled WGS sequence"/>
</dbReference>
<feature type="compositionally biased region" description="Low complexity" evidence="5">
    <location>
        <begin position="1211"/>
        <end position="1228"/>
    </location>
</feature>
<evidence type="ECO:0000256" key="1">
    <source>
        <dbReference type="ARBA" id="ARBA00004245"/>
    </source>
</evidence>
<dbReference type="GO" id="GO:0051321">
    <property type="term" value="P:meiotic cell cycle"/>
    <property type="evidence" value="ECO:0007669"/>
    <property type="project" value="TreeGrafter"/>
</dbReference>
<feature type="compositionally biased region" description="Basic and acidic residues" evidence="5">
    <location>
        <begin position="232"/>
        <end position="249"/>
    </location>
</feature>
<feature type="region of interest" description="Disordered" evidence="5">
    <location>
        <begin position="2586"/>
        <end position="2744"/>
    </location>
</feature>
<dbReference type="GO" id="GO:0051011">
    <property type="term" value="F:microtubule minus-end binding"/>
    <property type="evidence" value="ECO:0007669"/>
    <property type="project" value="TreeGrafter"/>
</dbReference>
<keyword evidence="8" id="KW-1185">Reference proteome</keyword>
<feature type="compositionally biased region" description="Low complexity" evidence="5">
    <location>
        <begin position="2488"/>
        <end position="2498"/>
    </location>
</feature>
<dbReference type="GO" id="GO:0000922">
    <property type="term" value="C:spindle pole"/>
    <property type="evidence" value="ECO:0007669"/>
    <property type="project" value="InterPro"/>
</dbReference>
<feature type="region of interest" description="Disordered" evidence="5">
    <location>
        <begin position="1758"/>
        <end position="1777"/>
    </location>
</feature>
<dbReference type="Pfam" id="PF17681">
    <property type="entry name" value="GCP_N_terminal"/>
    <property type="match status" value="1"/>
</dbReference>
<dbReference type="GO" id="GO:0031122">
    <property type="term" value="P:cytoplasmic microtubule organization"/>
    <property type="evidence" value="ECO:0007669"/>
    <property type="project" value="TreeGrafter"/>
</dbReference>
<evidence type="ECO:0000313" key="7">
    <source>
        <dbReference type="EMBL" id="KPI88588.1"/>
    </source>
</evidence>
<feature type="region of interest" description="Disordered" evidence="5">
    <location>
        <begin position="224"/>
        <end position="251"/>
    </location>
</feature>
<feature type="compositionally biased region" description="Basic residues" evidence="5">
    <location>
        <begin position="2718"/>
        <end position="2727"/>
    </location>
</feature>
<dbReference type="GO" id="GO:0005874">
    <property type="term" value="C:microtubule"/>
    <property type="evidence" value="ECO:0007669"/>
    <property type="project" value="UniProtKB-KW"/>
</dbReference>
<feature type="region of interest" description="Disordered" evidence="5">
    <location>
        <begin position="2488"/>
        <end position="2539"/>
    </location>
</feature>
<evidence type="ECO:0000259" key="6">
    <source>
        <dbReference type="Pfam" id="PF17681"/>
    </source>
</evidence>
<dbReference type="InterPro" id="IPR007259">
    <property type="entry name" value="GCP"/>
</dbReference>
<feature type="compositionally biased region" description="Basic residues" evidence="5">
    <location>
        <begin position="2815"/>
        <end position="2833"/>
    </location>
</feature>
<evidence type="ECO:0000256" key="2">
    <source>
        <dbReference type="ARBA" id="ARBA00022490"/>
    </source>
</evidence>
<keyword evidence="2" id="KW-0963">Cytoplasm</keyword>